<proteinExistence type="predicted"/>
<evidence type="ECO:0000313" key="2">
    <source>
        <dbReference type="EMBL" id="ORC93653.1"/>
    </source>
</evidence>
<gene>
    <name evidence="2" type="ORF">TM35_000015300</name>
</gene>
<dbReference type="OrthoDB" id="272171at2759"/>
<dbReference type="Gene3D" id="1.20.920.20">
    <property type="match status" value="1"/>
</dbReference>
<protein>
    <submittedName>
        <fullName evidence="2">Uncharacterized protein</fullName>
    </submittedName>
</protein>
<reference evidence="2 3" key="1">
    <citation type="submission" date="2017-03" db="EMBL/GenBank/DDBJ databases">
        <title>An alternative strategy for trypanosome survival in the mammalian bloodstream revealed through genome and transcriptome analysis of the ubiquitous bovine parasite Trypanosoma (Megatrypanum) theileri.</title>
        <authorList>
            <person name="Kelly S."/>
            <person name="Ivens A."/>
            <person name="Mott A."/>
            <person name="O'Neill E."/>
            <person name="Emms D."/>
            <person name="Macleod O."/>
            <person name="Voorheis P."/>
            <person name="Matthews J."/>
            <person name="Matthews K."/>
            <person name="Carrington M."/>
        </authorList>
    </citation>
    <scope>NUCLEOTIDE SEQUENCE [LARGE SCALE GENOMIC DNA]</scope>
    <source>
        <strain evidence="2">Edinburgh</strain>
    </source>
</reference>
<keyword evidence="3" id="KW-1185">Reference proteome</keyword>
<evidence type="ECO:0000313" key="3">
    <source>
        <dbReference type="Proteomes" id="UP000192257"/>
    </source>
</evidence>
<feature type="coiled-coil region" evidence="1">
    <location>
        <begin position="325"/>
        <end position="418"/>
    </location>
</feature>
<keyword evidence="1" id="KW-0175">Coiled coil</keyword>
<name>A0A1X0PAK3_9TRYP</name>
<dbReference type="VEuPathDB" id="TriTrypDB:TM35_000015300"/>
<evidence type="ECO:0000256" key="1">
    <source>
        <dbReference type="SAM" id="Coils"/>
    </source>
</evidence>
<dbReference type="EMBL" id="NBCO01000001">
    <property type="protein sequence ID" value="ORC93653.1"/>
    <property type="molecule type" value="Genomic_DNA"/>
</dbReference>
<comment type="caution">
    <text evidence="2">The sequence shown here is derived from an EMBL/GenBank/DDBJ whole genome shotgun (WGS) entry which is preliminary data.</text>
</comment>
<dbReference type="Proteomes" id="UP000192257">
    <property type="component" value="Unassembled WGS sequence"/>
</dbReference>
<organism evidence="2 3">
    <name type="scientific">Trypanosoma theileri</name>
    <dbReference type="NCBI Taxonomy" id="67003"/>
    <lineage>
        <taxon>Eukaryota</taxon>
        <taxon>Discoba</taxon>
        <taxon>Euglenozoa</taxon>
        <taxon>Kinetoplastea</taxon>
        <taxon>Metakinetoplastina</taxon>
        <taxon>Trypanosomatida</taxon>
        <taxon>Trypanosomatidae</taxon>
        <taxon>Trypanosoma</taxon>
    </lineage>
</organism>
<feature type="coiled-coil region" evidence="1">
    <location>
        <begin position="55"/>
        <end position="82"/>
    </location>
</feature>
<dbReference type="RefSeq" id="XP_028887719.1">
    <property type="nucleotide sequence ID" value="XM_029021211.1"/>
</dbReference>
<accession>A0A1X0PAK3</accession>
<sequence length="529" mass="60809">MGSPAFLGKIVAFWNSSKECTSYGCVVAVDSDVVLVVEYTGSVEDSSLDSKLRCIAKEDVIIQSLQSKLRSLREKYEFMTSNGSTTILEHTVLQWAKKRLRGIERKYWLNLSESTLLSESLKLVCNCVTTIVQNSDVIEDWKMIQGVISEASFVEILCGLDERPLRKDLYQAILVKYVSHPLFSLENCMRESRVLGALQKWITAYLDYQRFRFFSTDASEIKHQIDTCVNKIRKAEMRRQELKNDTQLILSGCLFSRTERVQSVPLSACLCIFDRNIINEQAFYSISGTSCNFVSCNIVEKSNTSFHYGSDISKSSLVTSDGAMLKDVEKRILFLNQCCEKQEKELEHLKLQNDLLQREVDRLNAQILTSSKFQLESQNLELEINSLRAEKNILLQDVSKLKKGNEEYEERRQQQEMIQKKELTGVLALFKNLEEVHQSIIEEYEKLFTIHTCTTELVRKQTLALEEKQEEIDILRKYLGMARRELLLTKSIVFLFRHAHMKEKLNSTILNDRGLNISCVATNDGNASK</sequence>
<dbReference type="AlphaFoldDB" id="A0A1X0PAK3"/>
<dbReference type="GeneID" id="39980991"/>